<protein>
    <submittedName>
        <fullName evidence="3">Sulfite exporter TauE/SafE family protein</fullName>
    </submittedName>
</protein>
<feature type="transmembrane region" description="Helical" evidence="1">
    <location>
        <begin position="244"/>
        <end position="267"/>
    </location>
</feature>
<gene>
    <name evidence="3" type="ORF">ACFSBJ_02945</name>
</gene>
<keyword evidence="4" id="KW-1185">Reference proteome</keyword>
<keyword evidence="1" id="KW-1133">Transmembrane helix</keyword>
<evidence type="ECO:0000313" key="3">
    <source>
        <dbReference type="EMBL" id="MFD1632708.1"/>
    </source>
</evidence>
<comment type="caution">
    <text evidence="3">The sequence shown here is derived from an EMBL/GenBank/DDBJ whole genome shotgun (WGS) entry which is preliminary data.</text>
</comment>
<feature type="transmembrane region" description="Helical" evidence="1">
    <location>
        <begin position="40"/>
        <end position="62"/>
    </location>
</feature>
<dbReference type="EMBL" id="JBHUDL010000004">
    <property type="protein sequence ID" value="MFD1632708.1"/>
    <property type="molecule type" value="Genomic_DNA"/>
</dbReference>
<feature type="transmembrane region" description="Helical" evidence="1">
    <location>
        <begin position="208"/>
        <end position="232"/>
    </location>
</feature>
<accession>A0ABD6CVC9</accession>
<dbReference type="AlphaFoldDB" id="A0ABD6CVC9"/>
<feature type="transmembrane region" description="Helical" evidence="1">
    <location>
        <begin position="88"/>
        <end position="114"/>
    </location>
</feature>
<reference evidence="3 4" key="1">
    <citation type="journal article" date="2019" name="Int. J. Syst. Evol. Microbiol.">
        <title>The Global Catalogue of Microorganisms (GCM) 10K type strain sequencing project: providing services to taxonomists for standard genome sequencing and annotation.</title>
        <authorList>
            <consortium name="The Broad Institute Genomics Platform"/>
            <consortium name="The Broad Institute Genome Sequencing Center for Infectious Disease"/>
            <person name="Wu L."/>
            <person name="Ma J."/>
        </authorList>
    </citation>
    <scope>NUCLEOTIDE SEQUENCE [LARGE SCALE GENOMIC DNA]</scope>
    <source>
        <strain evidence="3 4">CGMCC 1.10594</strain>
    </source>
</reference>
<dbReference type="Proteomes" id="UP001597075">
    <property type="component" value="Unassembled WGS sequence"/>
</dbReference>
<name>A0ABD6CVC9_9EURY</name>
<evidence type="ECO:0000259" key="2">
    <source>
        <dbReference type="Pfam" id="PF13386"/>
    </source>
</evidence>
<keyword evidence="1" id="KW-0472">Membrane</keyword>
<sequence length="279" mass="27981">MHPLVGIAAAVTNAAAATEGSAAGTAAAAAASDPGLLVFLAIGALGGAHCLGMCGPLVTLYADRLGAEAGRVRPIDVRQHLLFNAGRTLSYAAIGALMGALGATLFDVAAVATVATDVRAVTGILAGGFIVFTGVGYLFRGSVGHGVSIPLVGDAFSRVYGAVTTRVDAWVGGPRIVALGALHGVLPCPLLYPAYLYAFAVGSPVRGALSLAVLGIGTVPTLLAYGTVFQSLDTGHRVGLHRALGVAFVALGYLPLAHGLMLFGITLPHPPIPVYQPLG</sequence>
<evidence type="ECO:0000313" key="4">
    <source>
        <dbReference type="Proteomes" id="UP001597075"/>
    </source>
</evidence>
<keyword evidence="1" id="KW-0812">Transmembrane</keyword>
<dbReference type="RefSeq" id="WP_256406000.1">
    <property type="nucleotide sequence ID" value="NZ_CP187151.1"/>
</dbReference>
<dbReference type="Pfam" id="PF13386">
    <property type="entry name" value="DsbD_2"/>
    <property type="match status" value="1"/>
</dbReference>
<feature type="domain" description="Urease accessory protein UreH-like transmembrane" evidence="2">
    <location>
        <begin position="39"/>
        <end position="253"/>
    </location>
</feature>
<dbReference type="PANTHER" id="PTHR42208:SF1">
    <property type="entry name" value="HEAVY METAL TRANSPORTER"/>
    <property type="match status" value="1"/>
</dbReference>
<organism evidence="3 4">
    <name type="scientific">Haloplanus ruber</name>
    <dbReference type="NCBI Taxonomy" id="869892"/>
    <lineage>
        <taxon>Archaea</taxon>
        <taxon>Methanobacteriati</taxon>
        <taxon>Methanobacteriota</taxon>
        <taxon>Stenosarchaea group</taxon>
        <taxon>Halobacteria</taxon>
        <taxon>Halobacteriales</taxon>
        <taxon>Haloferacaceae</taxon>
        <taxon>Haloplanus</taxon>
    </lineage>
</organism>
<dbReference type="InterPro" id="IPR039447">
    <property type="entry name" value="UreH-like_TM_dom"/>
</dbReference>
<feature type="transmembrane region" description="Helical" evidence="1">
    <location>
        <begin position="176"/>
        <end position="196"/>
    </location>
</feature>
<dbReference type="PANTHER" id="PTHR42208">
    <property type="entry name" value="HEAVY METAL TRANSPORTER-RELATED"/>
    <property type="match status" value="1"/>
</dbReference>
<feature type="transmembrane region" description="Helical" evidence="1">
    <location>
        <begin position="120"/>
        <end position="139"/>
    </location>
</feature>
<evidence type="ECO:0000256" key="1">
    <source>
        <dbReference type="SAM" id="Phobius"/>
    </source>
</evidence>
<proteinExistence type="predicted"/>